<feature type="region of interest" description="Disordered" evidence="8">
    <location>
        <begin position="73"/>
        <end position="99"/>
    </location>
</feature>
<keyword evidence="6" id="KW-0862">Zinc</keyword>
<evidence type="ECO:0000313" key="10">
    <source>
        <dbReference type="EMBL" id="MDC0669240.1"/>
    </source>
</evidence>
<keyword evidence="3" id="KW-0732">Signal</keyword>
<reference evidence="10 11" key="1">
    <citation type="submission" date="2022-11" db="EMBL/GenBank/DDBJ databases">
        <title>Minimal conservation of predation-associated metabolite biosynthetic gene clusters underscores biosynthetic potential of Myxococcota including descriptions for ten novel species: Archangium lansinium sp. nov., Myxococcus landrumus sp. nov., Nannocystis bai.</title>
        <authorList>
            <person name="Ahearne A."/>
            <person name="Stevens C."/>
            <person name="Dowd S."/>
        </authorList>
    </citation>
    <scope>NUCLEOTIDE SEQUENCE [LARGE SCALE GENOMIC DNA]</scope>
    <source>
        <strain evidence="10 11">NCELM</strain>
    </source>
</reference>
<keyword evidence="9" id="KW-0812">Transmembrane</keyword>
<keyword evidence="2" id="KW-0479">Metal-binding</keyword>
<evidence type="ECO:0000256" key="1">
    <source>
        <dbReference type="ARBA" id="ARBA00022670"/>
    </source>
</evidence>
<comment type="caution">
    <text evidence="10">The sequence shown here is derived from an EMBL/GenBank/DDBJ whole genome shotgun (WGS) entry which is preliminary data.</text>
</comment>
<keyword evidence="7" id="KW-0482">Metalloprotease</keyword>
<evidence type="ECO:0000256" key="7">
    <source>
        <dbReference type="ARBA" id="ARBA00023049"/>
    </source>
</evidence>
<evidence type="ECO:0000256" key="4">
    <source>
        <dbReference type="ARBA" id="ARBA00022764"/>
    </source>
</evidence>
<dbReference type="InterPro" id="IPR005073">
    <property type="entry name" value="Peptidase_M74"/>
</dbReference>
<evidence type="ECO:0000313" key="11">
    <source>
        <dbReference type="Proteomes" id="UP001217838"/>
    </source>
</evidence>
<dbReference type="RefSeq" id="WP_271998976.1">
    <property type="nucleotide sequence ID" value="NZ_JAQNDN010000007.1"/>
</dbReference>
<evidence type="ECO:0000256" key="6">
    <source>
        <dbReference type="ARBA" id="ARBA00022833"/>
    </source>
</evidence>
<evidence type="ECO:0000256" key="2">
    <source>
        <dbReference type="ARBA" id="ARBA00022723"/>
    </source>
</evidence>
<evidence type="ECO:0000256" key="5">
    <source>
        <dbReference type="ARBA" id="ARBA00022801"/>
    </source>
</evidence>
<dbReference type="Gene3D" id="3.30.1380.10">
    <property type="match status" value="1"/>
</dbReference>
<feature type="region of interest" description="Disordered" evidence="8">
    <location>
        <begin position="1"/>
        <end position="31"/>
    </location>
</feature>
<protein>
    <submittedName>
        <fullName evidence="10">Penicillin-insensitive murein endopeptidase</fullName>
    </submittedName>
</protein>
<name>A0ABT5B530_9BACT</name>
<keyword evidence="11" id="KW-1185">Reference proteome</keyword>
<dbReference type="InterPro" id="IPR009045">
    <property type="entry name" value="Zn_M74/Hedgehog-like"/>
</dbReference>
<feature type="transmembrane region" description="Helical" evidence="9">
    <location>
        <begin position="41"/>
        <end position="62"/>
    </location>
</feature>
<keyword evidence="4" id="KW-0574">Periplasm</keyword>
<evidence type="ECO:0000256" key="9">
    <source>
        <dbReference type="SAM" id="Phobius"/>
    </source>
</evidence>
<dbReference type="EMBL" id="JAQNDN010000007">
    <property type="protein sequence ID" value="MDC0669240.1"/>
    <property type="molecule type" value="Genomic_DNA"/>
</dbReference>
<keyword evidence="9" id="KW-0472">Membrane</keyword>
<dbReference type="SUPFAM" id="SSF55166">
    <property type="entry name" value="Hedgehog/DD-peptidase"/>
    <property type="match status" value="1"/>
</dbReference>
<evidence type="ECO:0000256" key="8">
    <source>
        <dbReference type="SAM" id="MobiDB-lite"/>
    </source>
</evidence>
<keyword evidence="5" id="KW-0378">Hydrolase</keyword>
<accession>A0ABT5B530</accession>
<sequence>MAAPRIVPRARRRAAASDTNGGATSPRIRPLRTSSRRWRRVRLGLAFLAFCVLLRVVVRPLVPELGAPSPRLARTNQARAAAGSTRPPEPDRRHLAEPAPASAGEAWQPLGLYDEIDFGARVVRLPPSDDYDLRCPINAHASGFTAENLRRAIGSLRAVYPGQLVIGDISRPNGGPFGAHRSHQSGRDVDIWLPIIGGLYRTAPECSSCGTDWCRPAPDDVDWRVAWSLIRALADTGAVAHVFLDRSLHPRLRAAALASGAEPPEVDRAIQPRPGAPALIMHSAGHTRHIHVRFICGPDEPACED</sequence>
<dbReference type="Pfam" id="PF03411">
    <property type="entry name" value="Peptidase_M74"/>
    <property type="match status" value="1"/>
</dbReference>
<organism evidence="10 11">
    <name type="scientific">Nannocystis radixulma</name>
    <dbReference type="NCBI Taxonomy" id="2995305"/>
    <lineage>
        <taxon>Bacteria</taxon>
        <taxon>Pseudomonadati</taxon>
        <taxon>Myxococcota</taxon>
        <taxon>Polyangia</taxon>
        <taxon>Nannocystales</taxon>
        <taxon>Nannocystaceae</taxon>
        <taxon>Nannocystis</taxon>
    </lineage>
</organism>
<gene>
    <name evidence="10" type="ORF">POL58_15920</name>
</gene>
<proteinExistence type="predicted"/>
<keyword evidence="9" id="KW-1133">Transmembrane helix</keyword>
<evidence type="ECO:0000256" key="3">
    <source>
        <dbReference type="ARBA" id="ARBA00022729"/>
    </source>
</evidence>
<dbReference type="Proteomes" id="UP001217838">
    <property type="component" value="Unassembled WGS sequence"/>
</dbReference>
<keyword evidence="1" id="KW-0645">Protease</keyword>